<dbReference type="EMBL" id="CP117525">
    <property type="protein sequence ID" value="WDA43663.1"/>
    <property type="molecule type" value="Genomic_DNA"/>
</dbReference>
<evidence type="ECO:0000313" key="3">
    <source>
        <dbReference type="Proteomes" id="UP001214996"/>
    </source>
</evidence>
<proteinExistence type="predicted"/>
<sequence>MDNKIKLFVSSPENQYLERKSARVEPFDILKHLVAFANADGGSLVIGVEDNGEVTGFNTYKAHKIEEFKNIALIKLKDTPIIPKYETFNVKNKMGEEDKILVISVEPTYDRVIKSYDNNVYLRQFDKTEKLNYEQIIQLEYDRGQRYFEDEVVEDTSIEDIDFELLESYRKNMDLTNSTLENILKSRNFIKKDF</sequence>
<name>A0AAX3MBS3_FUSNU</name>
<feature type="domain" description="Schlafen AlbA-2" evidence="1">
    <location>
        <begin position="13"/>
        <end position="132"/>
    </location>
</feature>
<dbReference type="InterPro" id="IPR038461">
    <property type="entry name" value="Schlafen_AlbA_2_dom_sf"/>
</dbReference>
<dbReference type="Proteomes" id="UP001214996">
    <property type="component" value="Chromosome"/>
</dbReference>
<dbReference type="Gene3D" id="3.30.950.30">
    <property type="entry name" value="Schlafen, AAA domain"/>
    <property type="match status" value="1"/>
</dbReference>
<protein>
    <submittedName>
        <fullName evidence="2">DNA binding domain-containing protein</fullName>
    </submittedName>
</protein>
<reference evidence="2" key="1">
    <citation type="submission" date="2023-02" db="EMBL/GenBank/DDBJ databases">
        <title>Pan-genomic study of Fusobacterium nucleatum reveals the distribution of pathogenic genes and functional clusters at subspecies and strain levels.</title>
        <authorList>
            <person name="Feng Q."/>
            <person name="Sun T."/>
        </authorList>
    </citation>
    <scope>NUCLEOTIDE SEQUENCE</scope>
    <source>
        <strain evidence="2">FNV</strain>
    </source>
</reference>
<dbReference type="Pfam" id="PF04326">
    <property type="entry name" value="SLFN_AlbA_2"/>
    <property type="match status" value="1"/>
</dbReference>
<accession>A0AAX3MBS3</accession>
<gene>
    <name evidence="2" type="ORF">PSR69_08245</name>
</gene>
<dbReference type="PANTHER" id="PTHR30595">
    <property type="entry name" value="GLPR-RELATED TRANSCRIPTIONAL REPRESSOR"/>
    <property type="match status" value="1"/>
</dbReference>
<dbReference type="AlphaFoldDB" id="A0AAX3MBS3"/>
<evidence type="ECO:0000313" key="2">
    <source>
        <dbReference type="EMBL" id="WDA43663.1"/>
    </source>
</evidence>
<dbReference type="PANTHER" id="PTHR30595:SF6">
    <property type="entry name" value="SCHLAFEN ALBA-2 DOMAIN-CONTAINING PROTEIN"/>
    <property type="match status" value="1"/>
</dbReference>
<organism evidence="2 3">
    <name type="scientific">Fusobacterium nucleatum</name>
    <dbReference type="NCBI Taxonomy" id="851"/>
    <lineage>
        <taxon>Bacteria</taxon>
        <taxon>Fusobacteriati</taxon>
        <taxon>Fusobacteriota</taxon>
        <taxon>Fusobacteriia</taxon>
        <taxon>Fusobacteriales</taxon>
        <taxon>Fusobacteriaceae</taxon>
        <taxon>Fusobacterium</taxon>
    </lineage>
</organism>
<dbReference type="InterPro" id="IPR007421">
    <property type="entry name" value="Schlafen_AlbA_2_dom"/>
</dbReference>
<evidence type="ECO:0000259" key="1">
    <source>
        <dbReference type="Pfam" id="PF04326"/>
    </source>
</evidence>